<reference evidence="3" key="1">
    <citation type="submission" date="2016-10" db="EMBL/GenBank/DDBJ databases">
        <authorList>
            <person name="Varghese N."/>
            <person name="Submissions S."/>
        </authorList>
    </citation>
    <scope>NUCLEOTIDE SEQUENCE [LARGE SCALE GENOMIC DNA]</scope>
    <source>
        <strain evidence="3">CGMCC 1.11022</strain>
    </source>
</reference>
<keyword evidence="1" id="KW-0812">Transmembrane</keyword>
<organism evidence="2 3">
    <name type="scientific">Mesorhizobium muleiense</name>
    <dbReference type="NCBI Taxonomy" id="1004279"/>
    <lineage>
        <taxon>Bacteria</taxon>
        <taxon>Pseudomonadati</taxon>
        <taxon>Pseudomonadota</taxon>
        <taxon>Alphaproteobacteria</taxon>
        <taxon>Hyphomicrobiales</taxon>
        <taxon>Phyllobacteriaceae</taxon>
        <taxon>Mesorhizobium</taxon>
    </lineage>
</organism>
<evidence type="ECO:0000256" key="1">
    <source>
        <dbReference type="SAM" id="Phobius"/>
    </source>
</evidence>
<evidence type="ECO:0000313" key="3">
    <source>
        <dbReference type="Proteomes" id="UP000198894"/>
    </source>
</evidence>
<sequence length="136" mass="14870">MIEFVPINLWGIGTAVLAAWVVAGLWYSPLLFIRPWAEMSGVDGAKFAAGLGRAIAVDLASFAVMAFILDQVLHAWGALTIVSTVLCTFLLWLGFVAVTLLHSVTYEHRPLRYYAINAGYRLVSMVAMGVILTVLR</sequence>
<accession>A0A1G8TG51</accession>
<dbReference type="Pfam" id="PF08570">
    <property type="entry name" value="DUF1761"/>
    <property type="match status" value="1"/>
</dbReference>
<keyword evidence="1" id="KW-1133">Transmembrane helix</keyword>
<feature type="transmembrane region" description="Helical" evidence="1">
    <location>
        <begin position="47"/>
        <end position="69"/>
    </location>
</feature>
<feature type="transmembrane region" description="Helical" evidence="1">
    <location>
        <begin position="76"/>
        <end position="101"/>
    </location>
</feature>
<keyword evidence="1" id="KW-0472">Membrane</keyword>
<protein>
    <recommendedName>
        <fullName evidence="4">DUF1761 domain-containing protein</fullName>
    </recommendedName>
</protein>
<feature type="transmembrane region" description="Helical" evidence="1">
    <location>
        <begin position="113"/>
        <end position="135"/>
    </location>
</feature>
<dbReference type="EMBL" id="FNEE01000006">
    <property type="protein sequence ID" value="SDJ39885.1"/>
    <property type="molecule type" value="Genomic_DNA"/>
</dbReference>
<dbReference type="RefSeq" id="WP_091593638.1">
    <property type="nucleotide sequence ID" value="NZ_FNEE01000006.1"/>
</dbReference>
<keyword evidence="3" id="KW-1185">Reference proteome</keyword>
<evidence type="ECO:0008006" key="4">
    <source>
        <dbReference type="Google" id="ProtNLM"/>
    </source>
</evidence>
<dbReference type="AlphaFoldDB" id="A0A1G8TG51"/>
<evidence type="ECO:0000313" key="2">
    <source>
        <dbReference type="EMBL" id="SDJ39885.1"/>
    </source>
</evidence>
<feature type="transmembrane region" description="Helical" evidence="1">
    <location>
        <begin position="7"/>
        <end position="27"/>
    </location>
</feature>
<dbReference type="Proteomes" id="UP000198894">
    <property type="component" value="Unassembled WGS sequence"/>
</dbReference>
<proteinExistence type="predicted"/>
<name>A0A1G8TG51_9HYPH</name>
<dbReference type="InterPro" id="IPR013879">
    <property type="entry name" value="DUF1761"/>
</dbReference>
<gene>
    <name evidence="2" type="ORF">SAMN05428953_10652</name>
</gene>